<gene>
    <name evidence="3" type="ORF">EV146_114174</name>
</gene>
<comment type="caution">
    <text evidence="3">The sequence shown here is derived from an EMBL/GenBank/DDBJ whole genome shotgun (WGS) entry which is preliminary data.</text>
</comment>
<dbReference type="PANTHER" id="PTHR43767:SF1">
    <property type="entry name" value="NONRIBOSOMAL PEPTIDE SYNTHASE PES1 (EUROFUNG)-RELATED"/>
    <property type="match status" value="1"/>
</dbReference>
<reference evidence="3 4" key="1">
    <citation type="journal article" date="2015" name="Stand. Genomic Sci.">
        <title>Genomic Encyclopedia of Bacterial and Archaeal Type Strains, Phase III: the genomes of soil and plant-associated and newly described type strains.</title>
        <authorList>
            <person name="Whitman W.B."/>
            <person name="Woyke T."/>
            <person name="Klenk H.P."/>
            <person name="Zhou Y."/>
            <person name="Lilburn T.G."/>
            <person name="Beck B.J."/>
            <person name="De Vos P."/>
            <person name="Vandamme P."/>
            <person name="Eisen J.A."/>
            <person name="Garrity G."/>
            <person name="Hugenholtz P."/>
            <person name="Kyrpides N.C."/>
        </authorList>
    </citation>
    <scope>NUCLEOTIDE SEQUENCE [LARGE SCALE GENOMIC DNA]</scope>
    <source>
        <strain evidence="3 4">CV53</strain>
    </source>
</reference>
<evidence type="ECO:0000259" key="2">
    <source>
        <dbReference type="Pfam" id="PF13193"/>
    </source>
</evidence>
<dbReference type="Gene3D" id="3.40.50.12780">
    <property type="entry name" value="N-terminal domain of ligase-like"/>
    <property type="match status" value="1"/>
</dbReference>
<feature type="domain" description="AMP-binding enzyme C-terminal" evidence="2">
    <location>
        <begin position="402"/>
        <end position="478"/>
    </location>
</feature>
<dbReference type="SUPFAM" id="SSF56801">
    <property type="entry name" value="Acetyl-CoA synthetase-like"/>
    <property type="match status" value="1"/>
</dbReference>
<dbReference type="Pfam" id="PF13193">
    <property type="entry name" value="AMP-binding_C"/>
    <property type="match status" value="1"/>
</dbReference>
<evidence type="ECO:0000313" key="3">
    <source>
        <dbReference type="EMBL" id="TCN20554.1"/>
    </source>
</evidence>
<evidence type="ECO:0000313" key="4">
    <source>
        <dbReference type="Proteomes" id="UP000295689"/>
    </source>
</evidence>
<dbReference type="PANTHER" id="PTHR43767">
    <property type="entry name" value="LONG-CHAIN-FATTY-ACID--COA LIGASE"/>
    <property type="match status" value="1"/>
</dbReference>
<dbReference type="CDD" id="cd04433">
    <property type="entry name" value="AFD_class_I"/>
    <property type="match status" value="1"/>
</dbReference>
<name>A0A4R2B5H3_9BACI</name>
<dbReference type="Pfam" id="PF00501">
    <property type="entry name" value="AMP-binding"/>
    <property type="match status" value="1"/>
</dbReference>
<accession>A0A4R2B5H3</accession>
<dbReference type="InterPro" id="IPR025110">
    <property type="entry name" value="AMP-bd_C"/>
</dbReference>
<organism evidence="3 4">
    <name type="scientific">Mesobacillus foraminis</name>
    <dbReference type="NCBI Taxonomy" id="279826"/>
    <lineage>
        <taxon>Bacteria</taxon>
        <taxon>Bacillati</taxon>
        <taxon>Bacillota</taxon>
        <taxon>Bacilli</taxon>
        <taxon>Bacillales</taxon>
        <taxon>Bacillaceae</taxon>
        <taxon>Mesobacillus</taxon>
    </lineage>
</organism>
<dbReference type="InterPro" id="IPR042099">
    <property type="entry name" value="ANL_N_sf"/>
</dbReference>
<dbReference type="InterPro" id="IPR000873">
    <property type="entry name" value="AMP-dep_synth/lig_dom"/>
</dbReference>
<evidence type="ECO:0000259" key="1">
    <source>
        <dbReference type="Pfam" id="PF00501"/>
    </source>
</evidence>
<proteinExistence type="predicted"/>
<dbReference type="Gene3D" id="3.30.300.30">
    <property type="match status" value="1"/>
</dbReference>
<dbReference type="RefSeq" id="WP_158287198.1">
    <property type="nucleotide sequence ID" value="NZ_SLVV01000014.1"/>
</dbReference>
<dbReference type="GO" id="GO:0016878">
    <property type="term" value="F:acid-thiol ligase activity"/>
    <property type="evidence" value="ECO:0007669"/>
    <property type="project" value="UniProtKB-ARBA"/>
</dbReference>
<dbReference type="InterPro" id="IPR045851">
    <property type="entry name" value="AMP-bd_C_sf"/>
</dbReference>
<sequence>MTIISSVKEFSARYPDYHAVIDSHQTLTYRELDSYSSNWARFLAESGIQPGAKVMICLRNSSVFVAILLALEKLNTMIIPLNYHTPSQEVEQLADEYGISLLITEEFFRNRFSDVSMDVLYKEEVRLEKTAGAGSLDQEDEGSLESGEMLFFTSGSTGKPKGIVVKKSNIAPAILPDMAKERQSRHFIVRPIFFRSHLTLAYGTLLQCDTLILSEDDSPGEIYRLITEHEVTQITSGPTDLQQLVDYMEENSLNIPSSLAEIMSTGRALSAELRRKLPALAPHATVIDFYGTSEAGPITSIDHCEWNEKAGSSGLPEYFIQLRIMDEDGRELEAGEIGEVSIKSGQIMNEYYNDPLLTDQTFHGEFLRSGDLGYLDEDGYLYLVGRSKEVINKGGYNFYCSEIEDAFLQIEEVKQAAVIPVADKKWGQVPAAFLKLQGANHPEEVCETIRQALLTRLAEYKCPEYFTIVADIPVNLGGKVDKKSLERLLSQEISVG</sequence>
<feature type="domain" description="AMP-dependent synthetase/ligase" evidence="1">
    <location>
        <begin position="9"/>
        <end position="352"/>
    </location>
</feature>
<keyword evidence="4" id="KW-1185">Reference proteome</keyword>
<dbReference type="Proteomes" id="UP000295689">
    <property type="component" value="Unassembled WGS sequence"/>
</dbReference>
<keyword evidence="3" id="KW-0436">Ligase</keyword>
<dbReference type="EMBL" id="SLVV01000014">
    <property type="protein sequence ID" value="TCN20554.1"/>
    <property type="molecule type" value="Genomic_DNA"/>
</dbReference>
<dbReference type="AlphaFoldDB" id="A0A4R2B5H3"/>
<protein>
    <submittedName>
        <fullName evidence="3">Acyl-CoA synthetase (AMP-forming)/AMP-acid ligase II</fullName>
    </submittedName>
</protein>
<dbReference type="InterPro" id="IPR050237">
    <property type="entry name" value="ATP-dep_AMP-bd_enzyme"/>
</dbReference>